<dbReference type="GO" id="GO:0005524">
    <property type="term" value="F:ATP binding"/>
    <property type="evidence" value="ECO:0007669"/>
    <property type="project" value="InterPro"/>
</dbReference>
<dbReference type="GO" id="GO:0009330">
    <property type="term" value="C:DNA topoisomerase type II (double strand cut, ATP-hydrolyzing) complex"/>
    <property type="evidence" value="ECO:0007669"/>
    <property type="project" value="TreeGrafter"/>
</dbReference>
<dbReference type="PROSITE" id="PS52040">
    <property type="entry name" value="TOPO_IIA"/>
    <property type="match status" value="1"/>
</dbReference>
<feature type="active site" description="O-(5'-phospho-DNA)-tyrosine intermediate" evidence="6">
    <location>
        <position position="105"/>
    </location>
</feature>
<name>A0A172XA86_BORTU</name>
<evidence type="ECO:0000256" key="4">
    <source>
        <dbReference type="ARBA" id="ARBA00023125"/>
    </source>
</evidence>
<evidence type="ECO:0000313" key="8">
    <source>
        <dbReference type="EMBL" id="ANF33553.1"/>
    </source>
</evidence>
<dbReference type="Pfam" id="PF00521">
    <property type="entry name" value="DNA_topoisoIV"/>
    <property type="match status" value="1"/>
</dbReference>
<dbReference type="Gene3D" id="3.90.199.10">
    <property type="entry name" value="Topoisomerase II, domain 5"/>
    <property type="match status" value="1"/>
</dbReference>
<dbReference type="InterPro" id="IPR013758">
    <property type="entry name" value="Topo_IIA_A/C_ab"/>
</dbReference>
<evidence type="ECO:0000256" key="3">
    <source>
        <dbReference type="ARBA" id="ARBA00023029"/>
    </source>
</evidence>
<dbReference type="InterPro" id="IPR002205">
    <property type="entry name" value="Topo_IIA_dom_A"/>
</dbReference>
<proteinExistence type="inferred from homology"/>
<comment type="similarity">
    <text evidence="2">Belongs to the type II topoisomerase GyrA/ParC subunit family.</text>
</comment>
<dbReference type="RefSeq" id="WP_011771999.1">
    <property type="nucleotide sequence ID" value="NZ_CP015629.1"/>
</dbReference>
<comment type="catalytic activity">
    <reaction evidence="1 6">
        <text>ATP-dependent breakage, passage and rejoining of double-stranded DNA.</text>
        <dbReference type="EC" id="5.6.2.2"/>
    </reaction>
</comment>
<evidence type="ECO:0000256" key="1">
    <source>
        <dbReference type="ARBA" id="ARBA00000185"/>
    </source>
</evidence>
<dbReference type="NCBIfam" id="NF007209">
    <property type="entry name" value="PRK09631.1"/>
    <property type="match status" value="1"/>
</dbReference>
<dbReference type="EMBL" id="CP015629">
    <property type="protein sequence ID" value="ANF33553.1"/>
    <property type="molecule type" value="Genomic_DNA"/>
</dbReference>
<dbReference type="SUPFAM" id="SSF56719">
    <property type="entry name" value="Type II DNA topoisomerase"/>
    <property type="match status" value="1"/>
</dbReference>
<dbReference type="InterPro" id="IPR013760">
    <property type="entry name" value="Topo_IIA-like_dom_sf"/>
</dbReference>
<evidence type="ECO:0000259" key="7">
    <source>
        <dbReference type="PROSITE" id="PS52040"/>
    </source>
</evidence>
<dbReference type="OMA" id="GHTMQYH"/>
<dbReference type="AlphaFoldDB" id="A0A172XA86"/>
<dbReference type="GO" id="GO:0003918">
    <property type="term" value="F:DNA topoisomerase type II (double strand cut, ATP-hydrolyzing) activity"/>
    <property type="evidence" value="ECO:0007669"/>
    <property type="project" value="UniProtKB-EC"/>
</dbReference>
<accession>A0A172XA86</accession>
<dbReference type="PANTHER" id="PTHR43493">
    <property type="entry name" value="DNA GYRASE/TOPOISOMERASE SUBUNIT A"/>
    <property type="match status" value="1"/>
</dbReference>
<dbReference type="PANTHER" id="PTHR43493:SF5">
    <property type="entry name" value="DNA GYRASE SUBUNIT A, CHLOROPLASTIC_MITOCHONDRIAL"/>
    <property type="match status" value="1"/>
</dbReference>
<evidence type="ECO:0000313" key="9">
    <source>
        <dbReference type="Proteomes" id="UP000264231"/>
    </source>
</evidence>
<keyword evidence="4 6" id="KW-0238">DNA-binding</keyword>
<keyword evidence="5 6" id="KW-0413">Isomerase</keyword>
<evidence type="ECO:0000256" key="6">
    <source>
        <dbReference type="PROSITE-ProRule" id="PRU01384"/>
    </source>
</evidence>
<keyword evidence="3 6" id="KW-0799">Topoisomerase</keyword>
<protein>
    <submittedName>
        <fullName evidence="8">DNA topoisomerase IV</fullName>
    </submittedName>
</protein>
<dbReference type="Gene3D" id="3.30.1360.40">
    <property type="match status" value="1"/>
</dbReference>
<dbReference type="SMART" id="SM00434">
    <property type="entry name" value="TOP4c"/>
    <property type="match status" value="1"/>
</dbReference>
<organism evidence="8 9">
    <name type="scientific">Borrelia turicatae</name>
    <dbReference type="NCBI Taxonomy" id="142"/>
    <lineage>
        <taxon>Bacteria</taxon>
        <taxon>Pseudomonadati</taxon>
        <taxon>Spirochaetota</taxon>
        <taxon>Spirochaetia</taxon>
        <taxon>Spirochaetales</taxon>
        <taxon>Borreliaceae</taxon>
        <taxon>Borrelia</taxon>
    </lineage>
</organism>
<reference evidence="8 9" key="1">
    <citation type="submission" date="2016-05" db="EMBL/GenBank/DDBJ databases">
        <title>Chromosome and linear plasmid sequence of a 2015 human isolate of tick-borne relapsing fever spirochete, Borrelia turicatae.</title>
        <authorList>
            <person name="Kingry L.C."/>
            <person name="Dhwani B."/>
            <person name="Replogle A."/>
            <person name="Sexton C."/>
            <person name="Rowe L."/>
            <person name="Stermole B.M."/>
            <person name="Christensen A.M."/>
            <person name="Schriefer M.E."/>
        </authorList>
    </citation>
    <scope>NUCLEOTIDE SEQUENCE [LARGE SCALE GENOMIC DNA]</scope>
    <source>
        <strain evidence="8 9">BTE5EL</strain>
    </source>
</reference>
<dbReference type="GO" id="GO:0005737">
    <property type="term" value="C:cytoplasm"/>
    <property type="evidence" value="ECO:0007669"/>
    <property type="project" value="TreeGrafter"/>
</dbReference>
<dbReference type="InterPro" id="IPR050220">
    <property type="entry name" value="Type_II_DNA_Topoisomerases"/>
</dbReference>
<dbReference type="InterPro" id="IPR013757">
    <property type="entry name" value="Topo_IIA_A_a_sf"/>
</dbReference>
<evidence type="ECO:0000256" key="2">
    <source>
        <dbReference type="ARBA" id="ARBA00008263"/>
    </source>
</evidence>
<sequence length="628" mass="72190">MDIKTLLKDNFLQYSSYVIKDRAIASVIDGFKPVQRRIIHSLFEMNDGNFHKVANVVGNTMKYHPHGDTSIYEALVNMANKDLFIEKQGNFGNLLTGDPASASRYIECRLTPLAFEVLYSKEITSYEPSYDGRNDEPLIFPAKIPVILVQGSEGIAVGMAAKILPHNFNEILSAVKSELLGESYELYPDFPTGGIVDVNEYADGNGKVLVRARIEPTDDNKAILIKELPFGETTESLIASIERAIRKNYIKVSSINDFTTENVEIELTLPRGVYASEVIEKLYHYTNCQVSISVNLLLLSDRYPVIYTVTDIIKFHAEHLQKILKMELELERNKILEKIFSKTLEQMFIEKKIYKILETISKESDVVNIVLSEILKYKDSFLYRDIVLDDIENLLKIPIRKISMFDIDKNNKDIRNLSKELKSVESNIKSIRGFSINFIDTLLEKYSKVYRRKTEISLIKSKNVKEIATKNMKVYLNLKAGFVGTSLIDGEFIGNASYYDKILIFKKNSYVLKNIEDKTFIDKNNVNVLVYDINNSKDQVFSIIYLNKADNFYYVKRFKIDKFITDKIYEFLNDGDEFIDFALNPEFVEFSTSKDIVRMISIDDFMIKSRISVGKRISSSIIKKVKFK</sequence>
<dbReference type="Gene3D" id="1.10.268.10">
    <property type="entry name" value="Topoisomerase, domain 3"/>
    <property type="match status" value="1"/>
</dbReference>
<gene>
    <name evidence="8" type="ORF">A7978_00175</name>
</gene>
<evidence type="ECO:0000256" key="5">
    <source>
        <dbReference type="ARBA" id="ARBA00023235"/>
    </source>
</evidence>
<feature type="domain" description="Topo IIA-type catalytic" evidence="7">
    <location>
        <begin position="24"/>
        <end position="441"/>
    </location>
</feature>
<dbReference type="Proteomes" id="UP000264231">
    <property type="component" value="Chromosome"/>
</dbReference>
<dbReference type="GO" id="GO:0003677">
    <property type="term" value="F:DNA binding"/>
    <property type="evidence" value="ECO:0007669"/>
    <property type="project" value="UniProtKB-UniRule"/>
</dbReference>
<dbReference type="GO" id="GO:0006265">
    <property type="term" value="P:DNA topological change"/>
    <property type="evidence" value="ECO:0007669"/>
    <property type="project" value="UniProtKB-UniRule"/>
</dbReference>